<accession>A0A699SS26</accession>
<name>A0A699SS26_TANCI</name>
<feature type="region of interest" description="Disordered" evidence="1">
    <location>
        <begin position="1"/>
        <end position="21"/>
    </location>
</feature>
<dbReference type="AlphaFoldDB" id="A0A699SS26"/>
<feature type="non-terminal residue" evidence="2">
    <location>
        <position position="231"/>
    </location>
</feature>
<protein>
    <submittedName>
        <fullName evidence="2">Uncharacterized protein</fullName>
    </submittedName>
</protein>
<feature type="compositionally biased region" description="Low complexity" evidence="1">
    <location>
        <begin position="104"/>
        <end position="134"/>
    </location>
</feature>
<organism evidence="2">
    <name type="scientific">Tanacetum cinerariifolium</name>
    <name type="common">Dalmatian daisy</name>
    <name type="synonym">Chrysanthemum cinerariifolium</name>
    <dbReference type="NCBI Taxonomy" id="118510"/>
    <lineage>
        <taxon>Eukaryota</taxon>
        <taxon>Viridiplantae</taxon>
        <taxon>Streptophyta</taxon>
        <taxon>Embryophyta</taxon>
        <taxon>Tracheophyta</taxon>
        <taxon>Spermatophyta</taxon>
        <taxon>Magnoliopsida</taxon>
        <taxon>eudicotyledons</taxon>
        <taxon>Gunneridae</taxon>
        <taxon>Pentapetalae</taxon>
        <taxon>asterids</taxon>
        <taxon>campanulids</taxon>
        <taxon>Asterales</taxon>
        <taxon>Asteraceae</taxon>
        <taxon>Asteroideae</taxon>
        <taxon>Anthemideae</taxon>
        <taxon>Anthemidinae</taxon>
        <taxon>Tanacetum</taxon>
    </lineage>
</organism>
<evidence type="ECO:0000313" key="2">
    <source>
        <dbReference type="EMBL" id="GFD00410.1"/>
    </source>
</evidence>
<proteinExistence type="predicted"/>
<dbReference type="EMBL" id="BKCJ011184731">
    <property type="protein sequence ID" value="GFD00410.1"/>
    <property type="molecule type" value="Genomic_DNA"/>
</dbReference>
<gene>
    <name evidence="2" type="ORF">Tci_872379</name>
</gene>
<sequence length="231" mass="25652">DSSYIDSPDTPPPPTHEIPSVEVALPSSQFLPASPSVRRRRVPILLPEQPIPHGPPYRYHPNGPVHRMTTRKRVGLRLTYCLAVRHSVNYSSLYHFTFDDSSRDSPSSSSSETSSDSFIDALSDSSSSHSSLGHIDADVERSDETYLEPDIDLEIQAEIDECITYVDALRAKEIDVRVVVETIDLDEDETGVRGLVKVRVDRVTHPVVSDDIPELTQEGAVEVTYKTLGDL</sequence>
<comment type="caution">
    <text evidence="2">The sequence shown here is derived from an EMBL/GenBank/DDBJ whole genome shotgun (WGS) entry which is preliminary data.</text>
</comment>
<feature type="non-terminal residue" evidence="2">
    <location>
        <position position="1"/>
    </location>
</feature>
<reference evidence="2" key="1">
    <citation type="journal article" date="2019" name="Sci. Rep.">
        <title>Draft genome of Tanacetum cinerariifolium, the natural source of mosquito coil.</title>
        <authorList>
            <person name="Yamashiro T."/>
            <person name="Shiraishi A."/>
            <person name="Satake H."/>
            <person name="Nakayama K."/>
        </authorList>
    </citation>
    <scope>NUCLEOTIDE SEQUENCE</scope>
</reference>
<feature type="region of interest" description="Disordered" evidence="1">
    <location>
        <begin position="99"/>
        <end position="136"/>
    </location>
</feature>
<evidence type="ECO:0000256" key="1">
    <source>
        <dbReference type="SAM" id="MobiDB-lite"/>
    </source>
</evidence>